<gene>
    <name evidence="1" type="ORF">IAI61_22090</name>
</gene>
<organism evidence="1 2">
    <name type="scientific">Roseomonas haemaphysalidis</name>
    <dbReference type="NCBI Taxonomy" id="2768162"/>
    <lineage>
        <taxon>Bacteria</taxon>
        <taxon>Pseudomonadati</taxon>
        <taxon>Pseudomonadota</taxon>
        <taxon>Alphaproteobacteria</taxon>
        <taxon>Acetobacterales</taxon>
        <taxon>Roseomonadaceae</taxon>
        <taxon>Roseomonas</taxon>
    </lineage>
</organism>
<keyword evidence="2" id="KW-1185">Reference proteome</keyword>
<protein>
    <submittedName>
        <fullName evidence="1">DUF429 domain-containing protein</fullName>
    </submittedName>
</protein>
<evidence type="ECO:0000313" key="2">
    <source>
        <dbReference type="Proteomes" id="UP001518989"/>
    </source>
</evidence>
<name>A0ABS3KW68_9PROT</name>
<dbReference type="RefSeq" id="WP_207419912.1">
    <property type="nucleotide sequence ID" value="NZ_CP061182.1"/>
</dbReference>
<proteinExistence type="predicted"/>
<reference evidence="1 2" key="1">
    <citation type="submission" date="2020-09" db="EMBL/GenBank/DDBJ databases">
        <title>Roseomonas.</title>
        <authorList>
            <person name="Zhu W."/>
        </authorList>
    </citation>
    <scope>NUCLEOTIDE SEQUENCE [LARGE SCALE GENOMIC DNA]</scope>
    <source>
        <strain evidence="1 2">573</strain>
    </source>
</reference>
<accession>A0ABS3KW68</accession>
<dbReference type="EMBL" id="JACTNG010000019">
    <property type="protein sequence ID" value="MBO1081727.1"/>
    <property type="molecule type" value="Genomic_DNA"/>
</dbReference>
<evidence type="ECO:0000313" key="1">
    <source>
        <dbReference type="EMBL" id="MBO1081727.1"/>
    </source>
</evidence>
<comment type="caution">
    <text evidence="1">The sequence shown here is derived from an EMBL/GenBank/DDBJ whole genome shotgun (WGS) entry which is preliminary data.</text>
</comment>
<dbReference type="Proteomes" id="UP001518989">
    <property type="component" value="Unassembled WGS sequence"/>
</dbReference>
<sequence>MATPHVFTYCVRFAAATVKPNSVKAESLAGWHQSQTVCDKGERVAGLGIADYLGAMTPPTLPQASDLPASGSVLGVDVGFSQTRRSSAVCRLDWNAEQVSWTIQRFRAIPAEQQATIAVVAGQVQLQAAALDGPLRAGFDVIGRYRTAERMLTRRLGAKIGKPGQASVPIGRQLNAAANDCANIVLKQGHLAPAMHEIRIDDRCIAEAFPSAFLGVLLADPVAVAARRKDRSDTFYRHLAENGALVRLVNVLLPRRRLSVPFESVTKHDDRAALICALTALCVATGDFTAVGDADGWIILPPRRIVQDWAWQDLAANTENEVSGCLYQSLP</sequence>